<dbReference type="PROSITE" id="PS51257">
    <property type="entry name" value="PROKAR_LIPOPROTEIN"/>
    <property type="match status" value="1"/>
</dbReference>
<sequence>MPSRRSVLATGVASLYAASAGCTTVLDGSTPEPALWTITLRNTDDESHALALRLFHDGAEILDRTYELGPRTFDEEDAATADSDTDHVAAVEDAWDSPTGEFRAAVRVDGERRTKFRLDDEVRPPTPYRYEIRVERNASVSTWVTKLESTATP</sequence>
<name>A0ABD5Q1R6_9EURY</name>
<evidence type="ECO:0000313" key="2">
    <source>
        <dbReference type="Proteomes" id="UP001595945"/>
    </source>
</evidence>
<evidence type="ECO:0000313" key="1">
    <source>
        <dbReference type="EMBL" id="MFC4824397.1"/>
    </source>
</evidence>
<dbReference type="RefSeq" id="WP_254269860.1">
    <property type="nucleotide sequence ID" value="NZ_CP100400.1"/>
</dbReference>
<dbReference type="EMBL" id="JBHSHT010000001">
    <property type="protein sequence ID" value="MFC4824397.1"/>
    <property type="molecule type" value="Genomic_DNA"/>
</dbReference>
<dbReference type="GeneID" id="73044918"/>
<comment type="caution">
    <text evidence="1">The sequence shown here is derived from an EMBL/GenBank/DDBJ whole genome shotgun (WGS) entry which is preliminary data.</text>
</comment>
<keyword evidence="2" id="KW-1185">Reference proteome</keyword>
<proteinExistence type="predicted"/>
<gene>
    <name evidence="1" type="ORF">ACFO9K_08985</name>
</gene>
<dbReference type="AlphaFoldDB" id="A0ABD5Q1R6"/>
<reference evidence="1 2" key="1">
    <citation type="journal article" date="2019" name="Int. J. Syst. Evol. Microbiol.">
        <title>The Global Catalogue of Microorganisms (GCM) 10K type strain sequencing project: providing services to taxonomists for standard genome sequencing and annotation.</title>
        <authorList>
            <consortium name="The Broad Institute Genomics Platform"/>
            <consortium name="The Broad Institute Genome Sequencing Center for Infectious Disease"/>
            <person name="Wu L."/>
            <person name="Ma J."/>
        </authorList>
    </citation>
    <scope>NUCLEOTIDE SEQUENCE [LARGE SCALE GENOMIC DNA]</scope>
    <source>
        <strain evidence="1 2">XZYJ18</strain>
    </source>
</reference>
<accession>A0ABD5Q1R6</accession>
<organism evidence="1 2">
    <name type="scientific">Halorussus aquaticus</name>
    <dbReference type="NCBI Taxonomy" id="2953748"/>
    <lineage>
        <taxon>Archaea</taxon>
        <taxon>Methanobacteriati</taxon>
        <taxon>Methanobacteriota</taxon>
        <taxon>Stenosarchaea group</taxon>
        <taxon>Halobacteria</taxon>
        <taxon>Halobacteriales</taxon>
        <taxon>Haladaptataceae</taxon>
        <taxon>Halorussus</taxon>
    </lineage>
</organism>
<protein>
    <submittedName>
        <fullName evidence="1">Uncharacterized protein</fullName>
    </submittedName>
</protein>
<dbReference type="Proteomes" id="UP001595945">
    <property type="component" value="Unassembled WGS sequence"/>
</dbReference>